<dbReference type="EMBL" id="ALJD01000006">
    <property type="protein sequence ID" value="EJN59335.1"/>
    <property type="molecule type" value="Genomic_DNA"/>
</dbReference>
<keyword evidence="2" id="KW-0472">Membrane</keyword>
<feature type="region of interest" description="Disordered" evidence="1">
    <location>
        <begin position="1"/>
        <end position="20"/>
    </location>
</feature>
<name>J2ZF68_9EURY</name>
<dbReference type="RefSeq" id="WP_009375414.1">
    <property type="nucleotide sequence ID" value="NZ_ALJD01000006.1"/>
</dbReference>
<dbReference type="Proteomes" id="UP000007813">
    <property type="component" value="Unassembled WGS sequence"/>
</dbReference>
<organism evidence="4 5">
    <name type="scientific">Halogranum salarium B-1</name>
    <dbReference type="NCBI Taxonomy" id="1210908"/>
    <lineage>
        <taxon>Archaea</taxon>
        <taxon>Methanobacteriati</taxon>
        <taxon>Methanobacteriota</taxon>
        <taxon>Stenosarchaea group</taxon>
        <taxon>Halobacteria</taxon>
        <taxon>Halobacteriales</taxon>
        <taxon>Haloferacaceae</taxon>
    </lineage>
</organism>
<evidence type="ECO:0000313" key="5">
    <source>
        <dbReference type="Proteomes" id="UP000007813"/>
    </source>
</evidence>
<protein>
    <recommendedName>
        <fullName evidence="3">Archaeal Type IV pilin N-terminal domain-containing protein</fullName>
    </recommendedName>
</protein>
<accession>J2ZF68</accession>
<evidence type="ECO:0000313" key="4">
    <source>
        <dbReference type="EMBL" id="EJN59335.1"/>
    </source>
</evidence>
<dbReference type="InterPro" id="IPR012859">
    <property type="entry name" value="Pilin_N_archaeal"/>
</dbReference>
<evidence type="ECO:0000256" key="1">
    <source>
        <dbReference type="SAM" id="MobiDB-lite"/>
    </source>
</evidence>
<feature type="transmembrane region" description="Helical" evidence="2">
    <location>
        <begin position="29"/>
        <end position="50"/>
    </location>
</feature>
<gene>
    <name evidence="4" type="ORF">HSB1_27560</name>
</gene>
<keyword evidence="2" id="KW-0812">Transmembrane</keyword>
<comment type="caution">
    <text evidence="4">The sequence shown here is derived from an EMBL/GenBank/DDBJ whole genome shotgun (WGS) entry which is preliminary data.</text>
</comment>
<feature type="domain" description="Archaeal Type IV pilin N-terminal" evidence="3">
    <location>
        <begin position="24"/>
        <end position="94"/>
    </location>
</feature>
<evidence type="ECO:0000259" key="3">
    <source>
        <dbReference type="Pfam" id="PF07790"/>
    </source>
</evidence>
<proteinExistence type="predicted"/>
<sequence length="163" mass="17821">MAMDPDRLRERAESSRLDSRRMRAQSETIGVILLVALVVVSLSTFSVFYLGSIDGNTGPTVDVDSRVTTEQLTLTHNGGETLVSDELRLVVRVDGDETGIDWPDDASVGPKFGPGEQWSVAVSDVRDSKTPFNRTDTVDVSLVHDPSGTTVFRQTVNPHPSHR</sequence>
<keyword evidence="2" id="KW-1133">Transmembrane helix</keyword>
<dbReference type="AlphaFoldDB" id="J2ZF68"/>
<dbReference type="Pfam" id="PF07790">
    <property type="entry name" value="Pilin_N"/>
    <property type="match status" value="1"/>
</dbReference>
<reference evidence="4 5" key="1">
    <citation type="journal article" date="2012" name="J. Bacteriol.">
        <title>Draft Genome Sequence of the Extremely Halophilic Archaeon Halogranum salarium B-1T.</title>
        <authorList>
            <person name="Kim K.K."/>
            <person name="Lee K.C."/>
            <person name="Lee J.S."/>
        </authorList>
    </citation>
    <scope>NUCLEOTIDE SEQUENCE [LARGE SCALE GENOMIC DNA]</scope>
    <source>
        <strain evidence="4 5">B-1</strain>
    </source>
</reference>
<evidence type="ECO:0000256" key="2">
    <source>
        <dbReference type="SAM" id="Phobius"/>
    </source>
</evidence>